<keyword evidence="9 11" id="KW-0472">Membrane</keyword>
<protein>
    <submittedName>
        <fullName evidence="12">Uncharacterized protein</fullName>
    </submittedName>
</protein>
<dbReference type="AlphaFoldDB" id="A0A0C2WTV5"/>
<feature type="transmembrane region" description="Helical" evidence="11">
    <location>
        <begin position="193"/>
        <end position="209"/>
    </location>
</feature>
<evidence type="ECO:0000256" key="7">
    <source>
        <dbReference type="ARBA" id="ARBA00022927"/>
    </source>
</evidence>
<dbReference type="GO" id="GO:0015031">
    <property type="term" value="P:protein transport"/>
    <property type="evidence" value="ECO:0007669"/>
    <property type="project" value="UniProtKB-KW"/>
</dbReference>
<evidence type="ECO:0000256" key="1">
    <source>
        <dbReference type="ARBA" id="ARBA00004477"/>
    </source>
</evidence>
<evidence type="ECO:0000313" key="13">
    <source>
        <dbReference type="Proteomes" id="UP000054097"/>
    </source>
</evidence>
<dbReference type="GO" id="GO:0016192">
    <property type="term" value="P:vesicle-mediated transport"/>
    <property type="evidence" value="ECO:0007669"/>
    <property type="project" value="UniProtKB-KW"/>
</dbReference>
<dbReference type="InterPro" id="IPR000133">
    <property type="entry name" value="ER_ret_rcpt"/>
</dbReference>
<evidence type="ECO:0000256" key="10">
    <source>
        <dbReference type="ARBA" id="ARBA00023170"/>
    </source>
</evidence>
<keyword evidence="6" id="KW-0931">ER-Golgi transport</keyword>
<dbReference type="OrthoDB" id="3213190at2759"/>
<keyword evidence="13" id="KW-1185">Reference proteome</keyword>
<reference evidence="12 13" key="1">
    <citation type="submission" date="2014-04" db="EMBL/GenBank/DDBJ databases">
        <authorList>
            <consortium name="DOE Joint Genome Institute"/>
            <person name="Kuo A."/>
            <person name="Zuccaro A."/>
            <person name="Kohler A."/>
            <person name="Nagy L.G."/>
            <person name="Floudas D."/>
            <person name="Copeland A."/>
            <person name="Barry K.W."/>
            <person name="Cichocki N."/>
            <person name="Veneault-Fourrey C."/>
            <person name="LaButti K."/>
            <person name="Lindquist E.A."/>
            <person name="Lipzen A."/>
            <person name="Lundell T."/>
            <person name="Morin E."/>
            <person name="Murat C."/>
            <person name="Sun H."/>
            <person name="Tunlid A."/>
            <person name="Henrissat B."/>
            <person name="Grigoriev I.V."/>
            <person name="Hibbett D.S."/>
            <person name="Martin F."/>
            <person name="Nordberg H.P."/>
            <person name="Cantor M.N."/>
            <person name="Hua S.X."/>
        </authorList>
    </citation>
    <scope>NUCLEOTIDE SEQUENCE [LARGE SCALE GENOMIC DNA]</scope>
    <source>
        <strain evidence="12 13">MAFF 305830</strain>
    </source>
</reference>
<name>A0A0C2WTV5_SERVB</name>
<dbReference type="Proteomes" id="UP000054097">
    <property type="component" value="Unassembled WGS sequence"/>
</dbReference>
<evidence type="ECO:0000256" key="2">
    <source>
        <dbReference type="ARBA" id="ARBA00010120"/>
    </source>
</evidence>
<evidence type="ECO:0000256" key="6">
    <source>
        <dbReference type="ARBA" id="ARBA00022892"/>
    </source>
</evidence>
<sequence>MSSCIGDSMISIAFPILVWRILTRGIAGISTTSQALHLVTFLLRYSDIVMDYPENESQVYTSTWQKFYMILAAAGVLVAMRFHKSSQGYIWPREQRLLATLKESCIYLVPSLLLAYRINYGSFSWSESWSSHTSGSDWLSLLSKYFSPEDLVNLDARGGVKIAWATSTFLAAIADIPQYIVYYRHTTQKMDRLLMTIMAMVSFSGVFYGSSSVARWHDTGFLDYITLGSAIMQIFAFWMFFIFVATKVNDHEYTSITDLEAQLEAYDEERWGGGARYSLSQVDEPREVEK</sequence>
<proteinExistence type="inferred from homology"/>
<dbReference type="Pfam" id="PF00810">
    <property type="entry name" value="ER_lumen_recept"/>
    <property type="match status" value="1"/>
</dbReference>
<reference evidence="13" key="2">
    <citation type="submission" date="2015-01" db="EMBL/GenBank/DDBJ databases">
        <title>Evolutionary Origins and Diversification of the Mycorrhizal Mutualists.</title>
        <authorList>
            <consortium name="DOE Joint Genome Institute"/>
            <consortium name="Mycorrhizal Genomics Consortium"/>
            <person name="Kohler A."/>
            <person name="Kuo A."/>
            <person name="Nagy L.G."/>
            <person name="Floudas D."/>
            <person name="Copeland A."/>
            <person name="Barry K.W."/>
            <person name="Cichocki N."/>
            <person name="Veneault-Fourrey C."/>
            <person name="LaButti K."/>
            <person name="Lindquist E.A."/>
            <person name="Lipzen A."/>
            <person name="Lundell T."/>
            <person name="Morin E."/>
            <person name="Murat C."/>
            <person name="Riley R."/>
            <person name="Ohm R."/>
            <person name="Sun H."/>
            <person name="Tunlid A."/>
            <person name="Henrissat B."/>
            <person name="Grigoriev I.V."/>
            <person name="Hibbett D.S."/>
            <person name="Martin F."/>
        </authorList>
    </citation>
    <scope>NUCLEOTIDE SEQUENCE [LARGE SCALE GENOMIC DNA]</scope>
    <source>
        <strain evidence="13">MAFF 305830</strain>
    </source>
</reference>
<dbReference type="HOGENOM" id="CLU_960304_0_0_1"/>
<evidence type="ECO:0000256" key="8">
    <source>
        <dbReference type="ARBA" id="ARBA00022989"/>
    </source>
</evidence>
<evidence type="ECO:0000256" key="11">
    <source>
        <dbReference type="SAM" id="Phobius"/>
    </source>
</evidence>
<evidence type="ECO:0000313" key="12">
    <source>
        <dbReference type="EMBL" id="KIM29583.1"/>
    </source>
</evidence>
<gene>
    <name evidence="12" type="ORF">M408DRAFT_115876</name>
</gene>
<feature type="transmembrane region" description="Helical" evidence="11">
    <location>
        <begin position="21"/>
        <end position="43"/>
    </location>
</feature>
<keyword evidence="7" id="KW-0653">Protein transport</keyword>
<comment type="subcellular location">
    <subcellularLocation>
        <location evidence="1">Endoplasmic reticulum membrane</location>
        <topology evidence="1">Multi-pass membrane protein</topology>
    </subcellularLocation>
</comment>
<organism evidence="12 13">
    <name type="scientific">Serendipita vermifera MAFF 305830</name>
    <dbReference type="NCBI Taxonomy" id="933852"/>
    <lineage>
        <taxon>Eukaryota</taxon>
        <taxon>Fungi</taxon>
        <taxon>Dikarya</taxon>
        <taxon>Basidiomycota</taxon>
        <taxon>Agaricomycotina</taxon>
        <taxon>Agaricomycetes</taxon>
        <taxon>Sebacinales</taxon>
        <taxon>Serendipitaceae</taxon>
        <taxon>Serendipita</taxon>
    </lineage>
</organism>
<evidence type="ECO:0000256" key="3">
    <source>
        <dbReference type="ARBA" id="ARBA00022448"/>
    </source>
</evidence>
<keyword evidence="8 11" id="KW-1133">Transmembrane helix</keyword>
<comment type="similarity">
    <text evidence="2">Belongs to the ERD2 family.</text>
</comment>
<keyword evidence="10" id="KW-0675">Receptor</keyword>
<evidence type="ECO:0000256" key="9">
    <source>
        <dbReference type="ARBA" id="ARBA00023136"/>
    </source>
</evidence>
<feature type="transmembrane region" description="Helical" evidence="11">
    <location>
        <begin position="221"/>
        <end position="245"/>
    </location>
</feature>
<dbReference type="GO" id="GO:0046923">
    <property type="term" value="F:ER retention sequence binding"/>
    <property type="evidence" value="ECO:0007669"/>
    <property type="project" value="InterPro"/>
</dbReference>
<accession>A0A0C2WTV5</accession>
<keyword evidence="3" id="KW-0813">Transport</keyword>
<evidence type="ECO:0000256" key="4">
    <source>
        <dbReference type="ARBA" id="ARBA00022692"/>
    </source>
</evidence>
<keyword evidence="5" id="KW-0256">Endoplasmic reticulum</keyword>
<keyword evidence="4 11" id="KW-0812">Transmembrane</keyword>
<dbReference type="GO" id="GO:0006621">
    <property type="term" value="P:protein retention in ER lumen"/>
    <property type="evidence" value="ECO:0007669"/>
    <property type="project" value="InterPro"/>
</dbReference>
<feature type="transmembrane region" description="Helical" evidence="11">
    <location>
        <begin position="63"/>
        <end position="83"/>
    </location>
</feature>
<dbReference type="EMBL" id="KN824288">
    <property type="protein sequence ID" value="KIM29583.1"/>
    <property type="molecule type" value="Genomic_DNA"/>
</dbReference>
<dbReference type="GO" id="GO:0005789">
    <property type="term" value="C:endoplasmic reticulum membrane"/>
    <property type="evidence" value="ECO:0007669"/>
    <property type="project" value="UniProtKB-SubCell"/>
</dbReference>
<evidence type="ECO:0000256" key="5">
    <source>
        <dbReference type="ARBA" id="ARBA00022824"/>
    </source>
</evidence>